<accession>A0A379PLC9</accession>
<evidence type="ECO:0000313" key="1">
    <source>
        <dbReference type="EMBL" id="SUE72733.1"/>
    </source>
</evidence>
<sequence>MSDCVPYAIHIATGVALEAIISQAEKYGWHPQLGMQAVAGWCLIRNMGFQVTPMTAPEPRATVKQLLSSLDKSKTHIISVDDHWFTVRQGEVFDKGGTHPRTQVRHVFEVGQLQPDSTLFIQSGAGSCGTNGNALNSQSPFDRKCVDDFARNWLAGSTCHRHQRSVYWTSDDHRFVLMKHHGHTDYVDRVRGSTRCGTYYALYDLTKPHPGALGKPCIWLVEGRWLASHWTELSRAVSAAQ</sequence>
<name>A0A379PLC9_ECTOL</name>
<protein>
    <submittedName>
        <fullName evidence="1">Uncharacterized protein</fullName>
    </submittedName>
</protein>
<proteinExistence type="predicted"/>
<gene>
    <name evidence="1" type="ORF">NCTC10692_04889</name>
</gene>
<dbReference type="EMBL" id="UGUV01000003">
    <property type="protein sequence ID" value="SUE72733.1"/>
    <property type="molecule type" value="Genomic_DNA"/>
</dbReference>
<organism evidence="1 2">
    <name type="scientific">Ectopseudomonas oleovorans</name>
    <name type="common">Pseudomonas oleovorans</name>
    <dbReference type="NCBI Taxonomy" id="301"/>
    <lineage>
        <taxon>Bacteria</taxon>
        <taxon>Pseudomonadati</taxon>
        <taxon>Pseudomonadota</taxon>
        <taxon>Gammaproteobacteria</taxon>
        <taxon>Pseudomonadales</taxon>
        <taxon>Pseudomonadaceae</taxon>
        <taxon>Ectopseudomonas</taxon>
    </lineage>
</organism>
<dbReference type="Proteomes" id="UP000255303">
    <property type="component" value="Unassembled WGS sequence"/>
</dbReference>
<reference evidence="1 2" key="1">
    <citation type="submission" date="2018-06" db="EMBL/GenBank/DDBJ databases">
        <authorList>
            <consortium name="Pathogen Informatics"/>
            <person name="Doyle S."/>
        </authorList>
    </citation>
    <scope>NUCLEOTIDE SEQUENCE [LARGE SCALE GENOMIC DNA]</scope>
    <source>
        <strain evidence="1 2">NCTC10692</strain>
    </source>
</reference>
<dbReference type="AlphaFoldDB" id="A0A379PLC9"/>
<evidence type="ECO:0000313" key="2">
    <source>
        <dbReference type="Proteomes" id="UP000255303"/>
    </source>
</evidence>